<dbReference type="PRINTS" id="PR00081">
    <property type="entry name" value="GDHRDH"/>
</dbReference>
<dbReference type="PROSITE" id="PS00061">
    <property type="entry name" value="ADH_SHORT"/>
    <property type="match status" value="1"/>
</dbReference>
<dbReference type="Pfam" id="PF00106">
    <property type="entry name" value="adh_short"/>
    <property type="match status" value="1"/>
</dbReference>
<dbReference type="InterPro" id="IPR002347">
    <property type="entry name" value="SDR_fam"/>
</dbReference>
<comment type="caution">
    <text evidence="4">The sequence shown here is derived from an EMBL/GenBank/DDBJ whole genome shotgun (WGS) entry which is preliminary data.</text>
</comment>
<name>A0ABW1U7Y5_9LACO</name>
<organism evidence="4 5">
    <name type="scientific">Levilactobacillus angrenensis</name>
    <dbReference type="NCBI Taxonomy" id="2486020"/>
    <lineage>
        <taxon>Bacteria</taxon>
        <taxon>Bacillati</taxon>
        <taxon>Bacillota</taxon>
        <taxon>Bacilli</taxon>
        <taxon>Lactobacillales</taxon>
        <taxon>Lactobacillaceae</taxon>
        <taxon>Levilactobacillus</taxon>
    </lineage>
</organism>
<proteinExistence type="inferred from homology"/>
<dbReference type="InterPro" id="IPR020904">
    <property type="entry name" value="Sc_DH/Rdtase_CS"/>
</dbReference>
<dbReference type="PRINTS" id="PR00080">
    <property type="entry name" value="SDRFAMILY"/>
</dbReference>
<dbReference type="EMBL" id="JBHSSO010000004">
    <property type="protein sequence ID" value="MFC6288863.1"/>
    <property type="molecule type" value="Genomic_DNA"/>
</dbReference>
<accession>A0ABW1U7Y5</accession>
<comment type="similarity">
    <text evidence="1 3">Belongs to the short-chain dehydrogenases/reductases (SDR) family.</text>
</comment>
<protein>
    <submittedName>
        <fullName evidence="4">SDR family NAD(P)-dependent oxidoreductase</fullName>
    </submittedName>
</protein>
<evidence type="ECO:0000313" key="4">
    <source>
        <dbReference type="EMBL" id="MFC6288863.1"/>
    </source>
</evidence>
<dbReference type="InterPro" id="IPR036291">
    <property type="entry name" value="NAD(P)-bd_dom_sf"/>
</dbReference>
<evidence type="ECO:0000256" key="1">
    <source>
        <dbReference type="ARBA" id="ARBA00006484"/>
    </source>
</evidence>
<dbReference type="PANTHER" id="PTHR42760">
    <property type="entry name" value="SHORT-CHAIN DEHYDROGENASES/REDUCTASES FAMILY MEMBER"/>
    <property type="match status" value="1"/>
</dbReference>
<sequence length="257" mass="27916">MTKFNAESFSLKGKVALITGGAHGLGKYYSLALSLYGADIFVVSNSRDGWDELKKAVLANGQRVEFLLQDITVPGCADQIIAEAVKRFGHLDILINNAGMQLRNDVLDFKDADWQKVINLNLNALYFLSHAAAKQMAKQQAGKIINIGSMQSYRAGKFIFPYTASKHAVMGLTKAYADALSPYNIQVNGIAPGYISTDMTKPLQEDPVRGPEIKAHIPSGEWGVPEQLMGPMVFLASAASDYVTGVMLPVDGGYLLR</sequence>
<dbReference type="RefSeq" id="WP_125575558.1">
    <property type="nucleotide sequence ID" value="NZ_JBHSSO010000004.1"/>
</dbReference>
<keyword evidence="2" id="KW-0560">Oxidoreductase</keyword>
<reference evidence="5" key="1">
    <citation type="journal article" date="2019" name="Int. J. Syst. Evol. Microbiol.">
        <title>The Global Catalogue of Microorganisms (GCM) 10K type strain sequencing project: providing services to taxonomists for standard genome sequencing and annotation.</title>
        <authorList>
            <consortium name="The Broad Institute Genomics Platform"/>
            <consortium name="The Broad Institute Genome Sequencing Center for Infectious Disease"/>
            <person name="Wu L."/>
            <person name="Ma J."/>
        </authorList>
    </citation>
    <scope>NUCLEOTIDE SEQUENCE [LARGE SCALE GENOMIC DNA]</scope>
    <source>
        <strain evidence="5">CCM 8893</strain>
    </source>
</reference>
<evidence type="ECO:0000256" key="2">
    <source>
        <dbReference type="ARBA" id="ARBA00023002"/>
    </source>
</evidence>
<dbReference type="Gene3D" id="3.40.50.720">
    <property type="entry name" value="NAD(P)-binding Rossmann-like Domain"/>
    <property type="match status" value="1"/>
</dbReference>
<evidence type="ECO:0000256" key="3">
    <source>
        <dbReference type="RuleBase" id="RU000363"/>
    </source>
</evidence>
<gene>
    <name evidence="4" type="ORF">ACFP1M_01380</name>
</gene>
<dbReference type="PANTHER" id="PTHR42760:SF5">
    <property type="entry name" value="2-DEHYDRO-3-DEOXY-D-GLUCONATE 5-DEHYDROGENASE"/>
    <property type="match status" value="1"/>
</dbReference>
<dbReference type="SUPFAM" id="SSF51735">
    <property type="entry name" value="NAD(P)-binding Rossmann-fold domains"/>
    <property type="match status" value="1"/>
</dbReference>
<dbReference type="Proteomes" id="UP001596258">
    <property type="component" value="Unassembled WGS sequence"/>
</dbReference>
<keyword evidence="5" id="KW-1185">Reference proteome</keyword>
<evidence type="ECO:0000313" key="5">
    <source>
        <dbReference type="Proteomes" id="UP001596258"/>
    </source>
</evidence>